<keyword evidence="7 10" id="KW-0472">Membrane</keyword>
<feature type="transmembrane region" description="Helical" evidence="10">
    <location>
        <begin position="61"/>
        <end position="78"/>
    </location>
</feature>
<dbReference type="PANTHER" id="PTHR14969:SF62">
    <property type="entry name" value="DECAPRENYLPHOSPHORYL-5-PHOSPHORIBOSE PHOSPHATASE RV3807C-RELATED"/>
    <property type="match status" value="1"/>
</dbReference>
<evidence type="ECO:0000256" key="6">
    <source>
        <dbReference type="ARBA" id="ARBA00022989"/>
    </source>
</evidence>
<evidence type="ECO:0000256" key="8">
    <source>
        <dbReference type="ARBA" id="ARBA00032707"/>
    </source>
</evidence>
<comment type="subcellular location">
    <subcellularLocation>
        <location evidence="1">Cell membrane</location>
        <topology evidence="1">Multi-pass membrane protein</topology>
    </subcellularLocation>
</comment>
<evidence type="ECO:0000256" key="5">
    <source>
        <dbReference type="ARBA" id="ARBA00022801"/>
    </source>
</evidence>
<keyword evidence="3" id="KW-1003">Cell membrane</keyword>
<dbReference type="InterPro" id="IPR036938">
    <property type="entry name" value="PAP2/HPO_sf"/>
</dbReference>
<dbReference type="Gene3D" id="1.20.144.10">
    <property type="entry name" value="Phosphatidic acid phosphatase type 2/haloperoxidase"/>
    <property type="match status" value="1"/>
</dbReference>
<evidence type="ECO:0000259" key="11">
    <source>
        <dbReference type="SMART" id="SM00014"/>
    </source>
</evidence>
<keyword evidence="5 12" id="KW-0378">Hydrolase</keyword>
<dbReference type="EC" id="3.6.1.27" evidence="2"/>
<organism evidence="12 13">
    <name type="scientific">Thiorhodovibrio winogradskyi</name>
    <dbReference type="NCBI Taxonomy" id="77007"/>
    <lineage>
        <taxon>Bacteria</taxon>
        <taxon>Pseudomonadati</taxon>
        <taxon>Pseudomonadota</taxon>
        <taxon>Gammaproteobacteria</taxon>
        <taxon>Chromatiales</taxon>
        <taxon>Chromatiaceae</taxon>
        <taxon>Thiorhodovibrio</taxon>
    </lineage>
</organism>
<evidence type="ECO:0000256" key="7">
    <source>
        <dbReference type="ARBA" id="ARBA00023136"/>
    </source>
</evidence>
<evidence type="ECO:0000256" key="1">
    <source>
        <dbReference type="ARBA" id="ARBA00004651"/>
    </source>
</evidence>
<proteinExistence type="predicted"/>
<feature type="domain" description="Phosphatidic acid phosphatase type 2/haloperoxidase" evidence="11">
    <location>
        <begin position="63"/>
        <end position="172"/>
    </location>
</feature>
<evidence type="ECO:0000256" key="10">
    <source>
        <dbReference type="SAM" id="Phobius"/>
    </source>
</evidence>
<accession>A0ABZ0S490</accession>
<evidence type="ECO:0000313" key="12">
    <source>
        <dbReference type="EMBL" id="WPL15151.1"/>
    </source>
</evidence>
<dbReference type="PANTHER" id="PTHR14969">
    <property type="entry name" value="SPHINGOSINE-1-PHOSPHATE PHOSPHOHYDROLASE"/>
    <property type="match status" value="1"/>
</dbReference>
<evidence type="ECO:0000256" key="4">
    <source>
        <dbReference type="ARBA" id="ARBA00022692"/>
    </source>
</evidence>
<dbReference type="Pfam" id="PF01569">
    <property type="entry name" value="PAP2"/>
    <property type="match status" value="1"/>
</dbReference>
<keyword evidence="13" id="KW-1185">Reference proteome</keyword>
<sequence>MRALWQRLTKFDAFWCQNWHRRSSQYWLMQRGFAIISRLGDGIFWYALIAFFVLFDGLDGTRAGLHMLATSVVGLALYKSLKHGTKRERPCNAGIGIHAVVAPLDRYSFPSGHTLHAVAFSTVALFHYPHLAWLLVPFTLLIAASRVVLGLHYPSDVIVASGLGLGLGYGSLKLFT</sequence>
<protein>
    <recommendedName>
        <fullName evidence="2">undecaprenyl-diphosphate phosphatase</fullName>
        <ecNumber evidence="2">3.6.1.27</ecNumber>
    </recommendedName>
    <alternativeName>
        <fullName evidence="8">Undecaprenyl pyrophosphate phosphatase</fullName>
    </alternativeName>
</protein>
<evidence type="ECO:0000256" key="3">
    <source>
        <dbReference type="ARBA" id="ARBA00022475"/>
    </source>
</evidence>
<feature type="transmembrane region" description="Helical" evidence="10">
    <location>
        <begin position="32"/>
        <end position="55"/>
    </location>
</feature>
<comment type="catalytic activity">
    <reaction evidence="9">
        <text>di-trans,octa-cis-undecaprenyl diphosphate + H2O = di-trans,octa-cis-undecaprenyl phosphate + phosphate + H(+)</text>
        <dbReference type="Rhea" id="RHEA:28094"/>
        <dbReference type="ChEBI" id="CHEBI:15377"/>
        <dbReference type="ChEBI" id="CHEBI:15378"/>
        <dbReference type="ChEBI" id="CHEBI:43474"/>
        <dbReference type="ChEBI" id="CHEBI:58405"/>
        <dbReference type="ChEBI" id="CHEBI:60392"/>
        <dbReference type="EC" id="3.6.1.27"/>
    </reaction>
</comment>
<gene>
    <name evidence="12" type="primary">bcrC</name>
    <name evidence="12" type="ORF">Thiowin_00031</name>
</gene>
<dbReference type="SUPFAM" id="SSF48317">
    <property type="entry name" value="Acid phosphatase/Vanadium-dependent haloperoxidase"/>
    <property type="match status" value="1"/>
</dbReference>
<evidence type="ECO:0000256" key="9">
    <source>
        <dbReference type="ARBA" id="ARBA00047594"/>
    </source>
</evidence>
<feature type="transmembrane region" description="Helical" evidence="10">
    <location>
        <begin position="131"/>
        <end position="151"/>
    </location>
</feature>
<evidence type="ECO:0000256" key="2">
    <source>
        <dbReference type="ARBA" id="ARBA00012374"/>
    </source>
</evidence>
<reference evidence="12 13" key="1">
    <citation type="journal article" date="2023" name="Microorganisms">
        <title>Thiorhodovibrio frisius and Trv. litoralis spp. nov., Two Novel Members from a Clade of Fastidious Purple Sulfur Bacteria That Exhibit Unique Red-Shifted Light-Harvesting Capabilities.</title>
        <authorList>
            <person name="Methner A."/>
            <person name="Kuzyk S.B."/>
            <person name="Petersen J."/>
            <person name="Bauer S."/>
            <person name="Brinkmann H."/>
            <person name="Sichau K."/>
            <person name="Wanner G."/>
            <person name="Wolf J."/>
            <person name="Neumann-Schaal M."/>
            <person name="Henke P."/>
            <person name="Tank M."/>
            <person name="Sproer C."/>
            <person name="Bunk B."/>
            <person name="Overmann J."/>
        </authorList>
    </citation>
    <scope>NUCLEOTIDE SEQUENCE [LARGE SCALE GENOMIC DNA]</scope>
    <source>
        <strain evidence="12 13">DSM 6702</strain>
    </source>
</reference>
<evidence type="ECO:0000313" key="13">
    <source>
        <dbReference type="Proteomes" id="UP001432180"/>
    </source>
</evidence>
<dbReference type="RefSeq" id="WP_328985736.1">
    <property type="nucleotide sequence ID" value="NZ_CP121472.1"/>
</dbReference>
<dbReference type="InterPro" id="IPR000326">
    <property type="entry name" value="PAP2/HPO"/>
</dbReference>
<dbReference type="Proteomes" id="UP001432180">
    <property type="component" value="Chromosome"/>
</dbReference>
<feature type="transmembrane region" description="Helical" evidence="10">
    <location>
        <begin position="157"/>
        <end position="175"/>
    </location>
</feature>
<dbReference type="EMBL" id="CP121472">
    <property type="protein sequence ID" value="WPL15151.1"/>
    <property type="molecule type" value="Genomic_DNA"/>
</dbReference>
<dbReference type="GO" id="GO:0050380">
    <property type="term" value="F:undecaprenyl-diphosphatase activity"/>
    <property type="evidence" value="ECO:0007669"/>
    <property type="project" value="UniProtKB-EC"/>
</dbReference>
<keyword evidence="6 10" id="KW-1133">Transmembrane helix</keyword>
<dbReference type="SMART" id="SM00014">
    <property type="entry name" value="acidPPc"/>
    <property type="match status" value="1"/>
</dbReference>
<keyword evidence="4 10" id="KW-0812">Transmembrane</keyword>
<name>A0ABZ0S490_9GAMM</name>